<dbReference type="PANTHER" id="PTHR31790:SF468">
    <property type="entry name" value="F-BOX DOMAIN-CONTAINING PROTEIN"/>
    <property type="match status" value="1"/>
</dbReference>
<evidence type="ECO:0000313" key="2">
    <source>
        <dbReference type="EMBL" id="GFS33984.1"/>
    </source>
</evidence>
<evidence type="ECO:0000313" key="3">
    <source>
        <dbReference type="Proteomes" id="UP000585474"/>
    </source>
</evidence>
<proteinExistence type="predicted"/>
<dbReference type="EMBL" id="BJWL01000200">
    <property type="protein sequence ID" value="GFS33984.1"/>
    <property type="molecule type" value="Genomic_DNA"/>
</dbReference>
<evidence type="ECO:0000256" key="1">
    <source>
        <dbReference type="SAM" id="MobiDB-lite"/>
    </source>
</evidence>
<name>A0A7J0DF56_9ERIC</name>
<reference evidence="3" key="1">
    <citation type="submission" date="2019-07" db="EMBL/GenBank/DDBJ databases">
        <title>De Novo Assembly of kiwifruit Actinidia rufa.</title>
        <authorList>
            <person name="Sugita-Konishi S."/>
            <person name="Sato K."/>
            <person name="Mori E."/>
            <person name="Abe Y."/>
            <person name="Kisaki G."/>
            <person name="Hamano K."/>
            <person name="Suezawa K."/>
            <person name="Otani M."/>
            <person name="Fukuda T."/>
            <person name="Manabe T."/>
            <person name="Gomi K."/>
            <person name="Tabuchi M."/>
            <person name="Akimitsu K."/>
            <person name="Kataoka I."/>
        </authorList>
    </citation>
    <scope>NUCLEOTIDE SEQUENCE [LARGE SCALE GENOMIC DNA]</scope>
    <source>
        <strain evidence="3">cv. Fuchu</strain>
    </source>
</reference>
<comment type="caution">
    <text evidence="2">The sequence shown here is derived from an EMBL/GenBank/DDBJ whole genome shotgun (WGS) entry which is preliminary data.</text>
</comment>
<gene>
    <name evidence="2" type="ORF">Acr_00g0031610</name>
</gene>
<organism evidence="2 3">
    <name type="scientific">Actinidia rufa</name>
    <dbReference type="NCBI Taxonomy" id="165716"/>
    <lineage>
        <taxon>Eukaryota</taxon>
        <taxon>Viridiplantae</taxon>
        <taxon>Streptophyta</taxon>
        <taxon>Embryophyta</taxon>
        <taxon>Tracheophyta</taxon>
        <taxon>Spermatophyta</taxon>
        <taxon>Magnoliopsida</taxon>
        <taxon>eudicotyledons</taxon>
        <taxon>Gunneridae</taxon>
        <taxon>Pentapetalae</taxon>
        <taxon>asterids</taxon>
        <taxon>Ericales</taxon>
        <taxon>Actinidiaceae</taxon>
        <taxon>Actinidia</taxon>
    </lineage>
</organism>
<dbReference type="PANTHER" id="PTHR31790">
    <property type="entry name" value="OS02G0783600 PROTEIN"/>
    <property type="match status" value="1"/>
</dbReference>
<feature type="compositionally biased region" description="Low complexity" evidence="1">
    <location>
        <begin position="210"/>
        <end position="219"/>
    </location>
</feature>
<protein>
    <submittedName>
        <fullName evidence="2">Uncharacterized protein</fullName>
    </submittedName>
</protein>
<feature type="region of interest" description="Disordered" evidence="1">
    <location>
        <begin position="210"/>
        <end position="231"/>
    </location>
</feature>
<sequence length="257" mass="27979">MDSIILWNPVIRPSLTLILPCFTFDNYGPYMFALGFGVDPKTNDHKAVRLAYVQEDDGYIVPSVVEALIKGVVHWVAYHLSKKERARTFHSLIMSFDLGSDEFGELKLPESSAGASPINMSAAVFRGSLTILQYDRQIWTRGGVGVVLVVRGNDELLLATSSGELVSYSYGAGTGLSFGKCGTKDSFYADSYSESLILLTERNKGLGREASMVSSASSSADDESGGENEGEDFAVESNELWVKSVILQYTNALLSQL</sequence>
<dbReference type="OrthoDB" id="5314306at2759"/>
<accession>A0A7J0DF56</accession>
<dbReference type="InterPro" id="IPR052361">
    <property type="entry name" value="F-box_domain"/>
</dbReference>
<dbReference type="Proteomes" id="UP000585474">
    <property type="component" value="Unassembled WGS sequence"/>
</dbReference>
<keyword evidence="3" id="KW-1185">Reference proteome</keyword>
<dbReference type="AlphaFoldDB" id="A0A7J0DF56"/>
<feature type="compositionally biased region" description="Acidic residues" evidence="1">
    <location>
        <begin position="220"/>
        <end position="231"/>
    </location>
</feature>